<dbReference type="GO" id="GO:0034727">
    <property type="term" value="P:piecemeal microautophagy of the nucleus"/>
    <property type="evidence" value="ECO:0007669"/>
    <property type="project" value="TreeGrafter"/>
</dbReference>
<evidence type="ECO:0000313" key="14">
    <source>
        <dbReference type="Proteomes" id="UP001161247"/>
    </source>
</evidence>
<dbReference type="GO" id="GO:0061723">
    <property type="term" value="P:glycophagy"/>
    <property type="evidence" value="ECO:0007669"/>
    <property type="project" value="TreeGrafter"/>
</dbReference>
<evidence type="ECO:0000256" key="4">
    <source>
        <dbReference type="ARBA" id="ARBA00018070"/>
    </source>
</evidence>
<comment type="catalytic activity">
    <reaction evidence="11">
        <text>a 1,2-diacyl-sn-glycero-3-phosphoethanolamine(in) = a 1,2-diacyl-sn-glycero-3-phosphoethanolamine(out)</text>
        <dbReference type="Rhea" id="RHEA:38895"/>
        <dbReference type="ChEBI" id="CHEBI:64612"/>
    </reaction>
</comment>
<accession>A0AAV1D912</accession>
<evidence type="ECO:0000256" key="2">
    <source>
        <dbReference type="ARBA" id="ARBA00004623"/>
    </source>
</evidence>
<evidence type="ECO:0000256" key="3">
    <source>
        <dbReference type="ARBA" id="ARBA00009714"/>
    </source>
</evidence>
<keyword evidence="5" id="KW-0813">Transport</keyword>
<evidence type="ECO:0000256" key="10">
    <source>
        <dbReference type="ARBA" id="ARBA00024479"/>
    </source>
</evidence>
<proteinExistence type="inferred from homology"/>
<evidence type="ECO:0000256" key="7">
    <source>
        <dbReference type="ARBA" id="ARBA00023006"/>
    </source>
</evidence>
<dbReference type="GO" id="GO:0034045">
    <property type="term" value="C:phagophore assembly site membrane"/>
    <property type="evidence" value="ECO:0007669"/>
    <property type="project" value="UniProtKB-SubCell"/>
</dbReference>
<dbReference type="GO" id="GO:0006869">
    <property type="term" value="P:lipid transport"/>
    <property type="evidence" value="ECO:0007669"/>
    <property type="project" value="UniProtKB-KW"/>
</dbReference>
<keyword evidence="6" id="KW-0256">Endoplasmic reticulum</keyword>
<keyword evidence="8" id="KW-0445">Lipid transport</keyword>
<dbReference type="GO" id="GO:0032266">
    <property type="term" value="F:phosphatidylinositol-3-phosphate binding"/>
    <property type="evidence" value="ECO:0007669"/>
    <property type="project" value="TreeGrafter"/>
</dbReference>
<dbReference type="GO" id="GO:0061908">
    <property type="term" value="C:phagophore"/>
    <property type="evidence" value="ECO:0007669"/>
    <property type="project" value="TreeGrafter"/>
</dbReference>
<evidence type="ECO:0000256" key="5">
    <source>
        <dbReference type="ARBA" id="ARBA00022448"/>
    </source>
</evidence>
<sequence length="1945" mass="212904">MFPWNIAKSAEAMFSRWAIKRVCKFLLKKKLGKFILGDVDLNQLDVQLSAGTVQLNDLALNVDYINQKFGANTTVIVKEGSIGSLMLTLPWRGDGCGIVVDELELVIAPCGENVFCDGSETCTSAQENNSYANHVSGRAEKEVATDSLRSTSVEVHEGVKTIANMVKWLLSSFQVTVKKLIVAFDPCTIEKKSSKFCRTLVLRIAEVQCGTSISEDAHLINGDRDNIIGLSRLTNFVKFQGAVLEFLQIDDVQEQAAYASDTTFSEWFSHCCQSTAMTPIITGKDGGFSGSLKLSIPWQNGSLDIRQVDADAYVDPLKLYFQPSTALCIMYLWRIFKDTGSSGVCQMLSKTTDSVCDNAASTYHSTMQAPDSLNSDVVVHGNDKSVLKCSSFVAEDCRPKALLSESHLISDWIGRSQKDTTYVEPDFGASVDQFFECLDELRSSQSALGNSGVWKWTSYISALTAATNLASGSLHKPAVQQHVETNFKVNIAHISLLFSFFDEEFEYSCPTETSAASAGHKSHYLEMNIWDLLLLFRVCPKEMNLEATIHHVELDDHFSSLEIDPKSQVDFIRRGQEAIQDAITPSSVPGGRAGVSKNKANEMDHPMDNAVNVSLLKTSGISRCQVTVDIVSSERFVLGPISFTLKLPPFVFWANVSLLSEVSNVLKELGSHEMVLTRMNESISASDHVSSTSTTESLRGNIILESGRIMLMEDYSSFDQLISLDFSSPVWDHNAEASQPARASGAAKGYSLQKTRSLNLSWGTLSAYLITSDPEENVGIGTSGIPNFFAQNFLSISDGNSRFSTVNISWQDGASTGPWITKRAKLLATAENLKNGDRFMGKDCECTSVTNVKGMKDFEKHARQAIVLSSGFLVHAQFSPVVVRLGKAEYDSLIHFLHKLIDCLPPLASDSVNEVTTLSQGSILVDCDSVEIAISMDGSTSEKSPLQKELSGSWHSFRLKVQKFQLLSVSNIGGIENASFLWVSHGDGSLWGSVTGVSREELLLISCCNSARGRGDGQGSNLLSPRLSGSDIVHFWDPVDLHSYMSIVVSCGTVVATGGRVDWWDTLSSFFTLSSRDLEEAGDNNLPKEDSERSSPSTTSFVLNLVDVGLCYEPYFCDYAIDDGSDAVSPSTSMNKIVNERYFACLLAASSFTISNTSVCNSSVGEYEIRVQDLGLLLCPVSDLKLVGASYNVKNLSKFGHVKVAHVARIEALLRIFSKEEEPAWEVESPGLDIVINTCSDTTSGLVRLGAQLQQLFAPDIEDALIHLQSRWNNVQEANGDAENGTVSDEAPLSDSEGYMGMQGNQCTGNLMEEISEDAFQLVGKSVGQSDCNDADVFVAFNDNILGEPSSISAKDGENFAGCFPFSGTVPFVGFEKCESSSQHGKVPELIEEYFLSDLRPLSDLAIKSESSNGSLKCRAGIVGNGDVQIRDNGWYGNTIVQILENHISEESNQANMLQVEDSESSSSCTGPEDYAKVKGRVLLKNINVVWRMYGGSDWKNFQKSCDDYSSGRDTTTCLEVLLSGIRIQYDMLPEGGNCVSRLSVSVQDFFLNDNSQNAPWKLVLGYYQSKDRPRKSSAKAFKMDLESVRPDPLTPLEEYRLRVAILPIRLHLHQSQLNFLINFFGGQSLPVKPSDDTTYDMHVGEKQRGTVNVGHFTIIEEALLPYFQKFDIWPVLIRVDYRPSHVDLAALRSGKYVELVNIVPWKGVELQLKHVSSLGIYGWGSVCERVLGEWLEDISQNQIHKLLKGLPPIQSLVAVGSGAKKMFTLPVKNYKKERRLIKGVQRGTIAFMRSVSVEAIGLGVHLAAGAHNILHQVECILASIPPSLPSCPAESRGKRDVRSNQPKDALQGMKQAYGSISGGLSKSASALIRTPLKRYQSGDGIGSALATAVQAAPVAAVAPASATVRAVQYALLGMRNSLDPEHKKESLKKYLGSAPRREFL</sequence>
<dbReference type="PANTHER" id="PTHR13190:SF1">
    <property type="entry name" value="AUTOPHAGY-RELATED 2, ISOFORM A"/>
    <property type="match status" value="1"/>
</dbReference>
<organism evidence="13 14">
    <name type="scientific">Oldenlandia corymbosa var. corymbosa</name>
    <dbReference type="NCBI Taxonomy" id="529605"/>
    <lineage>
        <taxon>Eukaryota</taxon>
        <taxon>Viridiplantae</taxon>
        <taxon>Streptophyta</taxon>
        <taxon>Embryophyta</taxon>
        <taxon>Tracheophyta</taxon>
        <taxon>Spermatophyta</taxon>
        <taxon>Magnoliopsida</taxon>
        <taxon>eudicotyledons</taxon>
        <taxon>Gunneridae</taxon>
        <taxon>Pentapetalae</taxon>
        <taxon>asterids</taxon>
        <taxon>lamiids</taxon>
        <taxon>Gentianales</taxon>
        <taxon>Rubiaceae</taxon>
        <taxon>Rubioideae</taxon>
        <taxon>Spermacoceae</taxon>
        <taxon>Hedyotis-Oldenlandia complex</taxon>
        <taxon>Oldenlandia</taxon>
    </lineage>
</organism>
<keyword evidence="9" id="KW-0472">Membrane</keyword>
<dbReference type="GO" id="GO:0043495">
    <property type="term" value="F:protein-membrane adaptor activity"/>
    <property type="evidence" value="ECO:0007669"/>
    <property type="project" value="TreeGrafter"/>
</dbReference>
<dbReference type="GO" id="GO:0005789">
    <property type="term" value="C:endoplasmic reticulum membrane"/>
    <property type="evidence" value="ECO:0007669"/>
    <property type="project" value="UniProtKB-SubCell"/>
</dbReference>
<evidence type="ECO:0000313" key="13">
    <source>
        <dbReference type="EMBL" id="CAI9104344.1"/>
    </source>
</evidence>
<evidence type="ECO:0000256" key="9">
    <source>
        <dbReference type="ARBA" id="ARBA00023136"/>
    </source>
</evidence>
<name>A0AAV1D912_OLDCO</name>
<comment type="similarity">
    <text evidence="3">Belongs to the ATG2 family.</text>
</comment>
<feature type="region of interest" description="Disordered" evidence="12">
    <location>
        <begin position="1279"/>
        <end position="1298"/>
    </location>
</feature>
<keyword evidence="7" id="KW-0072">Autophagy</keyword>
<evidence type="ECO:0000256" key="12">
    <source>
        <dbReference type="SAM" id="MobiDB-lite"/>
    </source>
</evidence>
<dbReference type="GO" id="GO:0000422">
    <property type="term" value="P:autophagy of mitochondrion"/>
    <property type="evidence" value="ECO:0007669"/>
    <property type="project" value="TreeGrafter"/>
</dbReference>
<evidence type="ECO:0000256" key="6">
    <source>
        <dbReference type="ARBA" id="ARBA00022824"/>
    </source>
</evidence>
<comment type="catalytic activity">
    <reaction evidence="10">
        <text>a 1,2-diacyl-sn-glycero-3-phospho-L-serine(in) = a 1,2-diacyl-sn-glycero-3-phospho-L-serine(out)</text>
        <dbReference type="Rhea" id="RHEA:38663"/>
        <dbReference type="ChEBI" id="CHEBI:57262"/>
    </reaction>
</comment>
<keyword evidence="14" id="KW-1185">Reference proteome</keyword>
<evidence type="ECO:0000256" key="8">
    <source>
        <dbReference type="ARBA" id="ARBA00023055"/>
    </source>
</evidence>
<protein>
    <recommendedName>
        <fullName evidence="4">Autophagy-related protein 2</fullName>
    </recommendedName>
</protein>
<dbReference type="GO" id="GO:0061709">
    <property type="term" value="P:reticulophagy"/>
    <property type="evidence" value="ECO:0007669"/>
    <property type="project" value="TreeGrafter"/>
</dbReference>
<evidence type="ECO:0000256" key="11">
    <source>
        <dbReference type="ARBA" id="ARBA00024615"/>
    </source>
</evidence>
<comment type="subcellular location">
    <subcellularLocation>
        <location evidence="1">Endoplasmic reticulum membrane</location>
        <topology evidence="1">Peripheral membrane protein</topology>
    </subcellularLocation>
    <subcellularLocation>
        <location evidence="2">Preautophagosomal structure membrane</location>
        <topology evidence="2">Peripheral membrane protein</topology>
    </subcellularLocation>
</comment>
<reference evidence="13" key="1">
    <citation type="submission" date="2023-03" db="EMBL/GenBank/DDBJ databases">
        <authorList>
            <person name="Julca I."/>
        </authorList>
    </citation>
    <scope>NUCLEOTIDE SEQUENCE</scope>
</reference>
<dbReference type="EMBL" id="OX459121">
    <property type="protein sequence ID" value="CAI9104344.1"/>
    <property type="molecule type" value="Genomic_DNA"/>
</dbReference>
<gene>
    <name evidence="13" type="ORF">OLC1_LOCUS13286</name>
</gene>
<dbReference type="Proteomes" id="UP001161247">
    <property type="component" value="Chromosome 4"/>
</dbReference>
<dbReference type="InterPro" id="IPR026849">
    <property type="entry name" value="ATG2"/>
</dbReference>
<dbReference type="GO" id="GO:0000045">
    <property type="term" value="P:autophagosome assembly"/>
    <property type="evidence" value="ECO:0007669"/>
    <property type="project" value="TreeGrafter"/>
</dbReference>
<dbReference type="PANTHER" id="PTHR13190">
    <property type="entry name" value="AUTOPHAGY-RELATED 2, ISOFORM A"/>
    <property type="match status" value="1"/>
</dbReference>
<dbReference type="Pfam" id="PF13329">
    <property type="entry name" value="ATG2_CAD"/>
    <property type="match status" value="2"/>
</dbReference>
<evidence type="ECO:0000256" key="1">
    <source>
        <dbReference type="ARBA" id="ARBA00004406"/>
    </source>
</evidence>